<protein>
    <submittedName>
        <fullName evidence="1">Uncharacterized protein</fullName>
    </submittedName>
</protein>
<dbReference type="Proteomes" id="UP001162501">
    <property type="component" value="Unassembled WGS sequence"/>
</dbReference>
<sequence length="115" mass="13585">MLLFISTGTYFKLLDLEISGDLEILEMIGDDICIYMFIYIYIYICVCVCVYIYTYMEIIHFILNMLALSLFTLRCSQIPIFGGQAIFSHINYFLNQGRMFKPGIQFWHKMFPLKS</sequence>
<accession>A0ACB1KFG6</accession>
<reference evidence="1" key="1">
    <citation type="submission" date="2025-03" db="EMBL/GenBank/DDBJ databases">
        <authorList>
            <consortium name="ELIXIR-Norway"/>
            <consortium name="Elixir Norway"/>
        </authorList>
    </citation>
    <scope>NUCLEOTIDE SEQUENCE</scope>
</reference>
<dbReference type="EMBL" id="CATOBB020000475">
    <property type="protein sequence ID" value="CAM9165521.1"/>
    <property type="molecule type" value="Genomic_DNA"/>
</dbReference>
<proteinExistence type="predicted"/>
<organism evidence="1 2">
    <name type="scientific">Rangifer tarandus platyrhynchus</name>
    <name type="common">Svalbard reindeer</name>
    <dbReference type="NCBI Taxonomy" id="3082113"/>
    <lineage>
        <taxon>Eukaryota</taxon>
        <taxon>Metazoa</taxon>
        <taxon>Chordata</taxon>
        <taxon>Craniata</taxon>
        <taxon>Vertebrata</taxon>
        <taxon>Euteleostomi</taxon>
        <taxon>Mammalia</taxon>
        <taxon>Eutheria</taxon>
        <taxon>Laurasiatheria</taxon>
        <taxon>Artiodactyla</taxon>
        <taxon>Ruminantia</taxon>
        <taxon>Pecora</taxon>
        <taxon>Cervidae</taxon>
        <taxon>Odocoileinae</taxon>
        <taxon>Rangifer</taxon>
    </lineage>
</organism>
<comment type="caution">
    <text evidence="1">The sequence shown here is derived from an EMBL/GenBank/DDBJ whole genome shotgun (WGS) entry which is preliminary data.</text>
</comment>
<name>A0ACB1KFG6_RANTA</name>
<evidence type="ECO:0000313" key="1">
    <source>
        <dbReference type="EMBL" id="CAM9165521.1"/>
    </source>
</evidence>
<evidence type="ECO:0000313" key="2">
    <source>
        <dbReference type="Proteomes" id="UP001162501"/>
    </source>
</evidence>
<gene>
    <name evidence="1" type="ORF">MRATA1EN22A_LOCUS29301</name>
</gene>